<dbReference type="AlphaFoldDB" id="A0A8C2ID79"/>
<keyword evidence="7" id="KW-0372">Hormone</keyword>
<evidence type="ECO:0000256" key="6">
    <source>
        <dbReference type="ARBA" id="ARBA00022526"/>
    </source>
</evidence>
<comment type="function">
    <text evidence="1">Insulin decreases blood glucose concentration. It increases cell permeability to monosaccharides, amino acids and fatty acids. It accelerates glycolysis, the pentose phosphate cycle, and glycogen synthesis in liver.</text>
</comment>
<evidence type="ECO:0000256" key="11">
    <source>
        <dbReference type="SAM" id="SignalP"/>
    </source>
</evidence>
<dbReference type="PANTHER" id="PTHR11454:SF9">
    <property type="entry name" value="INSULIN"/>
    <property type="match status" value="1"/>
</dbReference>
<feature type="chain" id="PRO_5044678184" description="Insulin-like domain-containing protein" evidence="11">
    <location>
        <begin position="27"/>
        <end position="112"/>
    </location>
</feature>
<protein>
    <recommendedName>
        <fullName evidence="12">Insulin-like domain-containing protein</fullName>
    </recommendedName>
</protein>
<keyword evidence="11" id="KW-0732">Signal</keyword>
<dbReference type="Ensembl" id="ENSCCRT00020085734.1">
    <property type="protein sequence ID" value="ENSCCRP00020078193.1"/>
    <property type="gene ID" value="ENSCCRG00020036289.1"/>
</dbReference>
<evidence type="ECO:0000256" key="5">
    <source>
        <dbReference type="ARBA" id="ARBA00022525"/>
    </source>
</evidence>
<evidence type="ECO:0000256" key="4">
    <source>
        <dbReference type="ARBA" id="ARBA00011207"/>
    </source>
</evidence>
<evidence type="ECO:0000256" key="9">
    <source>
        <dbReference type="ARBA" id="ARBA00023277"/>
    </source>
</evidence>
<dbReference type="PROSITE" id="PS00262">
    <property type="entry name" value="INSULIN"/>
    <property type="match status" value="1"/>
</dbReference>
<keyword evidence="6" id="KW-0313">Glucose metabolism</keyword>
<dbReference type="InterPro" id="IPR036438">
    <property type="entry name" value="Insulin-like_sf"/>
</dbReference>
<keyword evidence="9" id="KW-0119">Carbohydrate metabolism</keyword>
<dbReference type="Proteomes" id="UP000694701">
    <property type="component" value="Unplaced"/>
</dbReference>
<keyword evidence="5 10" id="KW-0964">Secreted</keyword>
<dbReference type="Gene3D" id="1.10.100.10">
    <property type="entry name" value="Insulin-like"/>
    <property type="match status" value="1"/>
</dbReference>
<evidence type="ECO:0000313" key="13">
    <source>
        <dbReference type="Ensembl" id="ENSCCRP00020078193.1"/>
    </source>
</evidence>
<dbReference type="SUPFAM" id="SSF56994">
    <property type="entry name" value="Insulin-like"/>
    <property type="match status" value="1"/>
</dbReference>
<dbReference type="InterPro" id="IPR016179">
    <property type="entry name" value="Insulin-like"/>
</dbReference>
<comment type="subunit">
    <text evidence="4">Heterodimer of a B chain and an A chain linked by two disulfide bonds.</text>
</comment>
<accession>A0A8C2ID79</accession>
<comment type="subcellular location">
    <subcellularLocation>
        <location evidence="2 10">Secreted</location>
    </subcellularLocation>
</comment>
<dbReference type="CDD" id="cd04367">
    <property type="entry name" value="IlGF_insulin_like"/>
    <property type="match status" value="1"/>
</dbReference>
<evidence type="ECO:0000256" key="1">
    <source>
        <dbReference type="ARBA" id="ARBA00002985"/>
    </source>
</evidence>
<dbReference type="PANTHER" id="PTHR11454">
    <property type="entry name" value="INSULIN/INSULIN GROWTH FACTOR"/>
    <property type="match status" value="1"/>
</dbReference>
<evidence type="ECO:0000313" key="14">
    <source>
        <dbReference type="Proteomes" id="UP000694701"/>
    </source>
</evidence>
<name>A0A8C2ID79_CYPCA</name>
<organism evidence="13 14">
    <name type="scientific">Cyprinus carpio</name>
    <name type="common">Common carp</name>
    <dbReference type="NCBI Taxonomy" id="7962"/>
    <lineage>
        <taxon>Eukaryota</taxon>
        <taxon>Metazoa</taxon>
        <taxon>Chordata</taxon>
        <taxon>Craniata</taxon>
        <taxon>Vertebrata</taxon>
        <taxon>Euteleostomi</taxon>
        <taxon>Actinopterygii</taxon>
        <taxon>Neopterygii</taxon>
        <taxon>Teleostei</taxon>
        <taxon>Ostariophysi</taxon>
        <taxon>Cypriniformes</taxon>
        <taxon>Cyprinidae</taxon>
        <taxon>Cyprininae</taxon>
        <taxon>Cyprinus</taxon>
    </lineage>
</organism>
<evidence type="ECO:0000256" key="3">
    <source>
        <dbReference type="ARBA" id="ARBA00009034"/>
    </source>
</evidence>
<dbReference type="GO" id="GO:0005615">
    <property type="term" value="C:extracellular space"/>
    <property type="evidence" value="ECO:0007669"/>
    <property type="project" value="TreeGrafter"/>
</dbReference>
<dbReference type="SMART" id="SM00078">
    <property type="entry name" value="IlGF"/>
    <property type="match status" value="1"/>
</dbReference>
<dbReference type="GO" id="GO:0005179">
    <property type="term" value="F:hormone activity"/>
    <property type="evidence" value="ECO:0007669"/>
    <property type="project" value="UniProtKB-KW"/>
</dbReference>
<sequence>SCLRMHRSGLLLLSLCAGSLVTHSGAFGSRRLCGIQLVEALLLVCGDKGLFYQPARRVREHAFRESGYNCVSLGPITNLYSLSIGTVAKRGIVEQCCHFYCDYYDLENYCNT</sequence>
<dbReference type="InterPro" id="IPR004825">
    <property type="entry name" value="Insulin"/>
</dbReference>
<reference evidence="13" key="1">
    <citation type="submission" date="2025-05" db="UniProtKB">
        <authorList>
            <consortium name="Ensembl"/>
        </authorList>
    </citation>
    <scope>IDENTIFICATION</scope>
</reference>
<dbReference type="InterPro" id="IPR022353">
    <property type="entry name" value="Insulin_CS"/>
</dbReference>
<dbReference type="PRINTS" id="PR00276">
    <property type="entry name" value="INSULINFAMLY"/>
</dbReference>
<evidence type="ECO:0000256" key="10">
    <source>
        <dbReference type="RuleBase" id="RU000406"/>
    </source>
</evidence>
<dbReference type="Proteomes" id="UP000694700">
    <property type="component" value="Unplaced"/>
</dbReference>
<dbReference type="Ensembl" id="ENSCCRT00015068803.1">
    <property type="protein sequence ID" value="ENSCCRP00015066626.1"/>
    <property type="gene ID" value="ENSCCRG00015027119.1"/>
</dbReference>
<feature type="domain" description="Insulin-like" evidence="12">
    <location>
        <begin position="30"/>
        <end position="110"/>
    </location>
</feature>
<evidence type="ECO:0000256" key="7">
    <source>
        <dbReference type="ARBA" id="ARBA00022702"/>
    </source>
</evidence>
<feature type="signal peptide" evidence="11">
    <location>
        <begin position="1"/>
        <end position="26"/>
    </location>
</feature>
<comment type="similarity">
    <text evidence="3 10">Belongs to the insulin family.</text>
</comment>
<evidence type="ECO:0000259" key="12">
    <source>
        <dbReference type="SMART" id="SM00078"/>
    </source>
</evidence>
<keyword evidence="8" id="KW-1015">Disulfide bond</keyword>
<dbReference type="GO" id="GO:0006006">
    <property type="term" value="P:glucose metabolic process"/>
    <property type="evidence" value="ECO:0007669"/>
    <property type="project" value="UniProtKB-KW"/>
</dbReference>
<proteinExistence type="inferred from homology"/>
<dbReference type="Pfam" id="PF00049">
    <property type="entry name" value="Insulin"/>
    <property type="match status" value="1"/>
</dbReference>
<dbReference type="InterPro" id="IPR022352">
    <property type="entry name" value="Ins/IGF/rlx"/>
</dbReference>
<evidence type="ECO:0000256" key="8">
    <source>
        <dbReference type="ARBA" id="ARBA00023157"/>
    </source>
</evidence>
<evidence type="ECO:0000256" key="2">
    <source>
        <dbReference type="ARBA" id="ARBA00004613"/>
    </source>
</evidence>